<dbReference type="CDD" id="cd10451">
    <property type="entry name" value="GIY-YIG_LuxR_like"/>
    <property type="match status" value="1"/>
</dbReference>
<evidence type="ECO:0000313" key="3">
    <source>
        <dbReference type="Proteomes" id="UP000051562"/>
    </source>
</evidence>
<evidence type="ECO:0000313" key="4">
    <source>
        <dbReference type="Proteomes" id="UP000190130"/>
    </source>
</evidence>
<evidence type="ECO:0000313" key="1">
    <source>
        <dbReference type="EMBL" id="KQK30336.1"/>
    </source>
</evidence>
<keyword evidence="3" id="KW-1185">Reference proteome</keyword>
<accession>A0A0Q3I5W0</accession>
<dbReference type="STRING" id="53254.SAMN05660750_03959"/>
<dbReference type="EMBL" id="LMAR01000037">
    <property type="protein sequence ID" value="KQK30336.1"/>
    <property type="molecule type" value="Genomic_DNA"/>
</dbReference>
<dbReference type="AlphaFoldDB" id="A0A0Q3I5W0"/>
<dbReference type="InterPro" id="IPR035901">
    <property type="entry name" value="GIY-YIG_endonuc_sf"/>
</dbReference>
<protein>
    <recommendedName>
        <fullName evidence="5">GIY-YIG nuclease family protein</fullName>
    </recommendedName>
</protein>
<evidence type="ECO:0000313" key="2">
    <source>
        <dbReference type="EMBL" id="SKC06250.1"/>
    </source>
</evidence>
<name>A0A0Q3I5W0_9HYPH</name>
<dbReference type="Proteomes" id="UP000190130">
    <property type="component" value="Unassembled WGS sequence"/>
</dbReference>
<reference evidence="2 4" key="2">
    <citation type="submission" date="2017-02" db="EMBL/GenBank/DDBJ databases">
        <authorList>
            <person name="Peterson S.W."/>
        </authorList>
    </citation>
    <scope>NUCLEOTIDE SEQUENCE [LARGE SCALE GENOMIC DNA]</scope>
    <source>
        <strain evidence="2 4">DSM 9653</strain>
    </source>
</reference>
<reference evidence="1 3" key="1">
    <citation type="submission" date="2015-10" db="EMBL/GenBank/DDBJ databases">
        <title>Draft genome of Bosea thiooxidans.</title>
        <authorList>
            <person name="Wang X."/>
        </authorList>
    </citation>
    <scope>NUCLEOTIDE SEQUENCE [LARGE SCALE GENOMIC DNA]</scope>
    <source>
        <strain evidence="1 3">CGMCC 9174</strain>
    </source>
</reference>
<dbReference type="EMBL" id="FUYX01000012">
    <property type="protein sequence ID" value="SKC06250.1"/>
    <property type="molecule type" value="Genomic_DNA"/>
</dbReference>
<organism evidence="1 3">
    <name type="scientific">Bosea thiooxidans</name>
    <dbReference type="NCBI Taxonomy" id="53254"/>
    <lineage>
        <taxon>Bacteria</taxon>
        <taxon>Pseudomonadati</taxon>
        <taxon>Pseudomonadota</taxon>
        <taxon>Alphaproteobacteria</taxon>
        <taxon>Hyphomicrobiales</taxon>
        <taxon>Boseaceae</taxon>
        <taxon>Bosea</taxon>
    </lineage>
</organism>
<dbReference type="Proteomes" id="UP000051562">
    <property type="component" value="Unassembled WGS sequence"/>
</dbReference>
<sequence>MRHEDRKAATAAYKERKTVAGIYGFRCQASGQLWIGRAPDLATIENRLRFTLRHGSHRQRSLQAAWNAHGPDAFRFEALERLKDEDLAYVQDRVLKERLAHWQAKLGAEAL</sequence>
<dbReference type="RefSeq" id="WP_055728359.1">
    <property type="nucleotide sequence ID" value="NZ_FUYX01000012.1"/>
</dbReference>
<evidence type="ECO:0008006" key="5">
    <source>
        <dbReference type="Google" id="ProtNLM"/>
    </source>
</evidence>
<dbReference type="OrthoDB" id="7270972at2"/>
<gene>
    <name evidence="1" type="ORF">ARD30_13905</name>
    <name evidence="2" type="ORF">SAMN05660750_03959</name>
</gene>
<dbReference type="Gene3D" id="3.40.1440.10">
    <property type="entry name" value="GIY-YIG endonuclease"/>
    <property type="match status" value="1"/>
</dbReference>
<dbReference type="SUPFAM" id="SSF82771">
    <property type="entry name" value="GIY-YIG endonuclease"/>
    <property type="match status" value="1"/>
</dbReference>
<proteinExistence type="predicted"/>